<name>A0A8H4RA84_9HELO</name>
<dbReference type="AlphaFoldDB" id="A0A8H4RA84"/>
<accession>A0A8H4RA84</accession>
<feature type="signal peptide" evidence="1">
    <location>
        <begin position="1"/>
        <end position="19"/>
    </location>
</feature>
<evidence type="ECO:0000256" key="1">
    <source>
        <dbReference type="SAM" id="SignalP"/>
    </source>
</evidence>
<evidence type="ECO:0000313" key="2">
    <source>
        <dbReference type="EMBL" id="KAF4626389.1"/>
    </source>
</evidence>
<feature type="chain" id="PRO_5034076385" description="Fungal calcium binding protein domain-containing protein" evidence="1">
    <location>
        <begin position="20"/>
        <end position="105"/>
    </location>
</feature>
<keyword evidence="1" id="KW-0732">Signal</keyword>
<dbReference type="Proteomes" id="UP000566819">
    <property type="component" value="Unassembled WGS sequence"/>
</dbReference>
<evidence type="ECO:0008006" key="4">
    <source>
        <dbReference type="Google" id="ProtNLM"/>
    </source>
</evidence>
<dbReference type="EMBL" id="JAAMPI010001162">
    <property type="protein sequence ID" value="KAF4626389.1"/>
    <property type="molecule type" value="Genomic_DNA"/>
</dbReference>
<sequence>MQFNIATIVAAVLVTAAVANPMAEVRDTSSADYFLTVGGIPLSHEVSANCVLDCASVVESAVCIAKAIKAKKTKDLLKCAAKAKICDCGECVPDLKEYLANNSIC</sequence>
<organism evidence="2 3">
    <name type="scientific">Cudoniella acicularis</name>
    <dbReference type="NCBI Taxonomy" id="354080"/>
    <lineage>
        <taxon>Eukaryota</taxon>
        <taxon>Fungi</taxon>
        <taxon>Dikarya</taxon>
        <taxon>Ascomycota</taxon>
        <taxon>Pezizomycotina</taxon>
        <taxon>Leotiomycetes</taxon>
        <taxon>Helotiales</taxon>
        <taxon>Tricladiaceae</taxon>
        <taxon>Cudoniella</taxon>
    </lineage>
</organism>
<keyword evidence="3" id="KW-1185">Reference proteome</keyword>
<proteinExistence type="predicted"/>
<reference evidence="2 3" key="1">
    <citation type="submission" date="2020-03" db="EMBL/GenBank/DDBJ databases">
        <title>Draft Genome Sequence of Cudoniella acicularis.</title>
        <authorList>
            <person name="Buettner E."/>
            <person name="Kellner H."/>
        </authorList>
    </citation>
    <scope>NUCLEOTIDE SEQUENCE [LARGE SCALE GENOMIC DNA]</scope>
    <source>
        <strain evidence="2 3">DSM 108380</strain>
    </source>
</reference>
<evidence type="ECO:0000313" key="3">
    <source>
        <dbReference type="Proteomes" id="UP000566819"/>
    </source>
</evidence>
<gene>
    <name evidence="2" type="ORF">G7Y89_g11774</name>
</gene>
<protein>
    <recommendedName>
        <fullName evidence="4">Fungal calcium binding protein domain-containing protein</fullName>
    </recommendedName>
</protein>
<comment type="caution">
    <text evidence="2">The sequence shown here is derived from an EMBL/GenBank/DDBJ whole genome shotgun (WGS) entry which is preliminary data.</text>
</comment>